<name>A0ABX7MRI3_9GAMM</name>
<evidence type="ECO:0000259" key="8">
    <source>
        <dbReference type="Pfam" id="PF00460"/>
    </source>
</evidence>
<feature type="region of interest" description="Disordered" evidence="7">
    <location>
        <begin position="55"/>
        <end position="97"/>
    </location>
</feature>
<sequence>MAISFDKALGIHEQALQTRVKRAEVLANNLANADTPGFKARDVDFKAMMQRAQESTSGFAMNRTDDRHMDTSLSASDSSLMYRNPQQPSIDGNTVDAQAEQSRFMRNAMDFQASFQFLNSKFSGLTKALKGE</sequence>
<accession>A0ABX7MRI3</accession>
<proteinExistence type="inferred from homology"/>
<evidence type="ECO:0000256" key="2">
    <source>
        <dbReference type="ARBA" id="ARBA00009677"/>
    </source>
</evidence>
<reference evidence="9 10" key="1">
    <citation type="submission" date="2021-03" db="EMBL/GenBank/DDBJ databases">
        <title>Genome sequencing of Marinobacter sp. LPB0319.</title>
        <authorList>
            <person name="Kim J."/>
        </authorList>
    </citation>
    <scope>NUCLEOTIDE SEQUENCE [LARGE SCALE GENOMIC DNA]</scope>
    <source>
        <strain evidence="9 10">LPB0319</strain>
    </source>
</reference>
<feature type="compositionally biased region" description="Polar residues" evidence="7">
    <location>
        <begin position="71"/>
        <end position="97"/>
    </location>
</feature>
<dbReference type="PIRSF" id="PIRSF002889">
    <property type="entry name" value="Rod_FlgB"/>
    <property type="match status" value="1"/>
</dbReference>
<protein>
    <recommendedName>
        <fullName evidence="3 6">Flagellar basal body rod protein FlgB</fullName>
    </recommendedName>
</protein>
<dbReference type="RefSeq" id="WP_206643334.1">
    <property type="nucleotide sequence ID" value="NZ_CP071247.1"/>
</dbReference>
<dbReference type="Proteomes" id="UP000663555">
    <property type="component" value="Chromosome"/>
</dbReference>
<dbReference type="PANTHER" id="PTHR30435">
    <property type="entry name" value="FLAGELLAR PROTEIN"/>
    <property type="match status" value="1"/>
</dbReference>
<dbReference type="PANTHER" id="PTHR30435:SF12">
    <property type="entry name" value="FLAGELLAR BASAL BODY ROD PROTEIN FLGB"/>
    <property type="match status" value="1"/>
</dbReference>
<evidence type="ECO:0000256" key="3">
    <source>
        <dbReference type="ARBA" id="ARBA00014376"/>
    </source>
</evidence>
<dbReference type="InterPro" id="IPR001444">
    <property type="entry name" value="Flag_bb_rod_N"/>
</dbReference>
<dbReference type="InterPro" id="IPR019776">
    <property type="entry name" value="Flagellar_basal_body_rod_CS"/>
</dbReference>
<evidence type="ECO:0000256" key="5">
    <source>
        <dbReference type="ARBA" id="ARBA00024934"/>
    </source>
</evidence>
<dbReference type="PROSITE" id="PS00588">
    <property type="entry name" value="FLAGELLA_BB_ROD"/>
    <property type="match status" value="1"/>
</dbReference>
<dbReference type="NCBIfam" id="TIGR01396">
    <property type="entry name" value="FlgB"/>
    <property type="match status" value="1"/>
</dbReference>
<keyword evidence="9" id="KW-0282">Flagellum</keyword>
<organism evidence="9 10">
    <name type="scientific">Marinobacter salinisoli</name>
    <dbReference type="NCBI Taxonomy" id="2769486"/>
    <lineage>
        <taxon>Bacteria</taxon>
        <taxon>Pseudomonadati</taxon>
        <taxon>Pseudomonadota</taxon>
        <taxon>Gammaproteobacteria</taxon>
        <taxon>Pseudomonadales</taxon>
        <taxon>Marinobacteraceae</taxon>
        <taxon>Marinobacter</taxon>
    </lineage>
</organism>
<evidence type="ECO:0000313" key="10">
    <source>
        <dbReference type="Proteomes" id="UP000663555"/>
    </source>
</evidence>
<evidence type="ECO:0000256" key="7">
    <source>
        <dbReference type="SAM" id="MobiDB-lite"/>
    </source>
</evidence>
<keyword evidence="9" id="KW-0969">Cilium</keyword>
<comment type="similarity">
    <text evidence="2 6">Belongs to the flagella basal body rod proteins family.</text>
</comment>
<keyword evidence="9" id="KW-0966">Cell projection</keyword>
<dbReference type="InterPro" id="IPR006300">
    <property type="entry name" value="FlgB"/>
</dbReference>
<evidence type="ECO:0000313" key="9">
    <source>
        <dbReference type="EMBL" id="QSP94112.1"/>
    </source>
</evidence>
<evidence type="ECO:0000256" key="1">
    <source>
        <dbReference type="ARBA" id="ARBA00004117"/>
    </source>
</evidence>
<gene>
    <name evidence="9" type="primary">flgB</name>
    <name evidence="9" type="ORF">LPB19_13055</name>
</gene>
<dbReference type="EMBL" id="CP071247">
    <property type="protein sequence ID" value="QSP94112.1"/>
    <property type="molecule type" value="Genomic_DNA"/>
</dbReference>
<comment type="subunit">
    <text evidence="6">The basal body constitutes a major portion of the flagellar organelle and consists of a number of rings mounted on a central rod.</text>
</comment>
<feature type="domain" description="Flagellar basal body rod protein N-terminal" evidence="8">
    <location>
        <begin position="11"/>
        <end position="39"/>
    </location>
</feature>
<comment type="subcellular location">
    <subcellularLocation>
        <location evidence="1 6">Bacterial flagellum basal body</location>
    </subcellularLocation>
</comment>
<evidence type="ECO:0000256" key="6">
    <source>
        <dbReference type="PIRNR" id="PIRNR002889"/>
    </source>
</evidence>
<comment type="function">
    <text evidence="5 6">Structural component of flagellum, the bacterial motility apparatus. Part of the rod structure of flagellar basal body.</text>
</comment>
<keyword evidence="4 6" id="KW-0975">Bacterial flagellum</keyword>
<evidence type="ECO:0000256" key="4">
    <source>
        <dbReference type="ARBA" id="ARBA00023143"/>
    </source>
</evidence>
<keyword evidence="10" id="KW-1185">Reference proteome</keyword>
<dbReference type="Pfam" id="PF00460">
    <property type="entry name" value="Flg_bb_rod"/>
    <property type="match status" value="1"/>
</dbReference>